<dbReference type="OrthoDB" id="501320at2"/>
<dbReference type="EMBL" id="PDJH01000001">
    <property type="protein sequence ID" value="PFG35490.1"/>
    <property type="molecule type" value="Genomic_DNA"/>
</dbReference>
<dbReference type="InterPro" id="IPR003593">
    <property type="entry name" value="AAA+_ATPase"/>
</dbReference>
<dbReference type="InterPro" id="IPR003439">
    <property type="entry name" value="ABC_transporter-like_ATP-bd"/>
</dbReference>
<dbReference type="PROSITE" id="PS50893">
    <property type="entry name" value="ABC_TRANSPORTER_2"/>
    <property type="match status" value="2"/>
</dbReference>
<dbReference type="PANTHER" id="PTHR43553">
    <property type="entry name" value="HEAVY METAL TRANSPORTER"/>
    <property type="match status" value="1"/>
</dbReference>
<keyword evidence="4 6" id="KW-0067">ATP-binding</keyword>
<dbReference type="SUPFAM" id="SSF52540">
    <property type="entry name" value="P-loop containing nucleoside triphosphate hydrolases"/>
    <property type="match status" value="2"/>
</dbReference>
<feature type="domain" description="ABC transporter" evidence="5">
    <location>
        <begin position="7"/>
        <end position="246"/>
    </location>
</feature>
<comment type="similarity">
    <text evidence="1">Belongs to the ABC transporter superfamily.</text>
</comment>
<evidence type="ECO:0000313" key="7">
    <source>
        <dbReference type="Proteomes" id="UP000221394"/>
    </source>
</evidence>
<evidence type="ECO:0000259" key="5">
    <source>
        <dbReference type="PROSITE" id="PS50893"/>
    </source>
</evidence>
<dbReference type="GO" id="GO:0042626">
    <property type="term" value="F:ATPase-coupled transmembrane transporter activity"/>
    <property type="evidence" value="ECO:0007669"/>
    <property type="project" value="TreeGrafter"/>
</dbReference>
<reference evidence="6 7" key="1">
    <citation type="submission" date="2017-10" db="EMBL/GenBank/DDBJ databases">
        <title>Sequencing the genomes of 1000 actinobacteria strains.</title>
        <authorList>
            <person name="Klenk H.-P."/>
        </authorList>
    </citation>
    <scope>NUCLEOTIDE SEQUENCE [LARGE SCALE GENOMIC DNA]</scope>
    <source>
        <strain evidence="6 7">DSM 21574</strain>
    </source>
</reference>
<feature type="domain" description="ABC transporter" evidence="5">
    <location>
        <begin position="290"/>
        <end position="540"/>
    </location>
</feature>
<dbReference type="InterPro" id="IPR017871">
    <property type="entry name" value="ABC_transporter-like_CS"/>
</dbReference>
<sequence length="578" mass="60443">MNAAVVLQGAGVHYPTAPTPSLHDVTLGIAAGRSCLVLGPSGSGKSTLLRMITGIVPQTVDAAVTGDVRVLGSDPREVATFDLARHVAYLQQNPLDQLCLAGVLDDVAFTLENHGVPSEHIAARVRAALARVGAAHLADRPTGTLSGGEAQRVALASVLVAEPALLLLDEPTAMLDPAGAQQVGAAVATVMNDGGPTVLLVEHRLDELPTLPVDTLVIDASGSVLAHGPTADVLTTHAQAIEAMGCWLPLDVRLASMPDALTEPYLPGARRVPSARCTSTPLLRARGVTVRAEAVSTPAIGAPAGAAVVRQRPTLVDGVDLDLRAGTLTAILGVNGAGKSTLLKALAGLCPAEGTLTWPAYTPGPPSPRRRRIRRREDARNQPRVGMVFQHPEHQFLRRTVREEVAHARRAATRAADGPSVESILDRFGLRHVADADPFRLSGGQQRRLTLASACMSPDPVLLVDEPTFAQDRRNAARVARELRAMADAGRAIVVVTHDLSLAAELADEVLVMADGRMVARGAPSEVLTAATTEGSGLRLPELLRRRLAEGLTVEGWALGTTRSTSVAPALQATGAHP</sequence>
<dbReference type="PROSITE" id="PS00211">
    <property type="entry name" value="ABC_TRANSPORTER_1"/>
    <property type="match status" value="1"/>
</dbReference>
<evidence type="ECO:0000256" key="2">
    <source>
        <dbReference type="ARBA" id="ARBA00022448"/>
    </source>
</evidence>
<dbReference type="CDD" id="cd03225">
    <property type="entry name" value="ABC_cobalt_CbiO_domain1"/>
    <property type="match status" value="2"/>
</dbReference>
<evidence type="ECO:0000256" key="1">
    <source>
        <dbReference type="ARBA" id="ARBA00005417"/>
    </source>
</evidence>
<comment type="caution">
    <text evidence="6">The sequence shown here is derived from an EMBL/GenBank/DDBJ whole genome shotgun (WGS) entry which is preliminary data.</text>
</comment>
<dbReference type="GO" id="GO:0016887">
    <property type="term" value="F:ATP hydrolysis activity"/>
    <property type="evidence" value="ECO:0007669"/>
    <property type="project" value="InterPro"/>
</dbReference>
<dbReference type="Gene3D" id="3.40.50.300">
    <property type="entry name" value="P-loop containing nucleotide triphosphate hydrolases"/>
    <property type="match status" value="2"/>
</dbReference>
<dbReference type="GO" id="GO:0005524">
    <property type="term" value="F:ATP binding"/>
    <property type="evidence" value="ECO:0007669"/>
    <property type="project" value="UniProtKB-KW"/>
</dbReference>
<organism evidence="6 7">
    <name type="scientific">Flavimobilis soli</name>
    <dbReference type="NCBI Taxonomy" id="442709"/>
    <lineage>
        <taxon>Bacteria</taxon>
        <taxon>Bacillati</taxon>
        <taxon>Actinomycetota</taxon>
        <taxon>Actinomycetes</taxon>
        <taxon>Micrococcales</taxon>
        <taxon>Jonesiaceae</taxon>
        <taxon>Flavimobilis</taxon>
    </lineage>
</organism>
<evidence type="ECO:0000313" key="6">
    <source>
        <dbReference type="EMBL" id="PFG35490.1"/>
    </source>
</evidence>
<keyword evidence="7" id="KW-1185">Reference proteome</keyword>
<accession>A0A2A9EBA0</accession>
<keyword evidence="2" id="KW-0813">Transport</keyword>
<evidence type="ECO:0000256" key="4">
    <source>
        <dbReference type="ARBA" id="ARBA00022840"/>
    </source>
</evidence>
<gene>
    <name evidence="6" type="ORF">ATL41_0171</name>
</gene>
<dbReference type="RefSeq" id="WP_098456786.1">
    <property type="nucleotide sequence ID" value="NZ_PDJH01000001.1"/>
</dbReference>
<name>A0A2A9EBA0_9MICO</name>
<dbReference type="InterPro" id="IPR027417">
    <property type="entry name" value="P-loop_NTPase"/>
</dbReference>
<dbReference type="InterPro" id="IPR015856">
    <property type="entry name" value="ABC_transpr_CbiO/EcfA_su"/>
</dbReference>
<dbReference type="Pfam" id="PF00005">
    <property type="entry name" value="ABC_tran"/>
    <property type="match status" value="2"/>
</dbReference>
<protein>
    <submittedName>
        <fullName evidence="6">Energy-coupling factor transport system ATP-binding protein</fullName>
    </submittedName>
</protein>
<dbReference type="GO" id="GO:0043190">
    <property type="term" value="C:ATP-binding cassette (ABC) transporter complex"/>
    <property type="evidence" value="ECO:0007669"/>
    <property type="project" value="TreeGrafter"/>
</dbReference>
<dbReference type="SMART" id="SM00382">
    <property type="entry name" value="AAA"/>
    <property type="match status" value="2"/>
</dbReference>
<dbReference type="InterPro" id="IPR050095">
    <property type="entry name" value="ECF_ABC_transporter_ATP-bd"/>
</dbReference>
<dbReference type="Proteomes" id="UP000221394">
    <property type="component" value="Unassembled WGS sequence"/>
</dbReference>
<keyword evidence="3" id="KW-0547">Nucleotide-binding</keyword>
<proteinExistence type="inferred from homology"/>
<evidence type="ECO:0000256" key="3">
    <source>
        <dbReference type="ARBA" id="ARBA00022741"/>
    </source>
</evidence>
<dbReference type="AlphaFoldDB" id="A0A2A9EBA0"/>